<evidence type="ECO:0000256" key="1">
    <source>
        <dbReference type="SAM" id="Phobius"/>
    </source>
</evidence>
<evidence type="ECO:0000313" key="3">
    <source>
        <dbReference type="RefSeq" id="XP_025409137.1"/>
    </source>
</evidence>
<keyword evidence="2" id="KW-1185">Reference proteome</keyword>
<evidence type="ECO:0000313" key="2">
    <source>
        <dbReference type="Proteomes" id="UP000694846"/>
    </source>
</evidence>
<protein>
    <submittedName>
        <fullName evidence="3">Uncharacterized protein LOC112682671</fullName>
    </submittedName>
</protein>
<dbReference type="AlphaFoldDB" id="A0A8B8FF77"/>
<reference evidence="3" key="1">
    <citation type="submission" date="2025-08" db="UniProtKB">
        <authorList>
            <consortium name="RefSeq"/>
        </authorList>
    </citation>
    <scope>IDENTIFICATION</scope>
    <source>
        <tissue evidence="3">Whole body</tissue>
    </source>
</reference>
<proteinExistence type="predicted"/>
<keyword evidence="1" id="KW-1133">Transmembrane helix</keyword>
<dbReference type="Proteomes" id="UP000694846">
    <property type="component" value="Unplaced"/>
</dbReference>
<sequence length="202" mass="23722">MTTHERLINYVFQVGQKFNCGYSILTLLPFVIFVEILTLVLVWSGVHCWSYGLIRFLNKYTIVFLTMVNDSLKSNYKMDHTTILTLESICKLAVCYSVVYFIRDLYIKCLSNHQYQHHQQMLSRIHRFNNRPTYVYQPEREPSLGELGHNGIMLMYDNDTTLRPENHSLRENANTSQIRHTQSCLLPRKIGSILTVKKRNSL</sequence>
<dbReference type="GeneID" id="112682671"/>
<feature type="transmembrane region" description="Helical" evidence="1">
    <location>
        <begin position="21"/>
        <end position="43"/>
    </location>
</feature>
<gene>
    <name evidence="3" type="primary">LOC112682671</name>
</gene>
<keyword evidence="1" id="KW-0472">Membrane</keyword>
<name>A0A8B8FF77_9HEMI</name>
<dbReference type="OrthoDB" id="6593019at2759"/>
<accession>A0A8B8FF77</accession>
<keyword evidence="1" id="KW-0812">Transmembrane</keyword>
<organism evidence="2 3">
    <name type="scientific">Sipha flava</name>
    <name type="common">yellow sugarcane aphid</name>
    <dbReference type="NCBI Taxonomy" id="143950"/>
    <lineage>
        <taxon>Eukaryota</taxon>
        <taxon>Metazoa</taxon>
        <taxon>Ecdysozoa</taxon>
        <taxon>Arthropoda</taxon>
        <taxon>Hexapoda</taxon>
        <taxon>Insecta</taxon>
        <taxon>Pterygota</taxon>
        <taxon>Neoptera</taxon>
        <taxon>Paraneoptera</taxon>
        <taxon>Hemiptera</taxon>
        <taxon>Sternorrhyncha</taxon>
        <taxon>Aphidomorpha</taxon>
        <taxon>Aphidoidea</taxon>
        <taxon>Aphididae</taxon>
        <taxon>Sipha</taxon>
    </lineage>
</organism>
<dbReference type="RefSeq" id="XP_025409137.1">
    <property type="nucleotide sequence ID" value="XM_025553352.1"/>
</dbReference>